<reference evidence="4" key="1">
    <citation type="submission" date="2017-02" db="UniProtKB">
        <authorList>
            <consortium name="WormBaseParasite"/>
        </authorList>
    </citation>
    <scope>IDENTIFICATION</scope>
</reference>
<gene>
    <name evidence="2" type="ORF">TTAC_LOCUS2359</name>
</gene>
<evidence type="ECO:0000313" key="4">
    <source>
        <dbReference type="WBParaSite" id="TTAC_0000237201-mRNA-1"/>
    </source>
</evidence>
<reference evidence="2 3" key="2">
    <citation type="submission" date="2018-11" db="EMBL/GenBank/DDBJ databases">
        <authorList>
            <consortium name="Pathogen Informatics"/>
        </authorList>
    </citation>
    <scope>NUCLEOTIDE SEQUENCE [LARGE SCALE GENOMIC DNA]</scope>
</reference>
<evidence type="ECO:0000313" key="3">
    <source>
        <dbReference type="Proteomes" id="UP000274429"/>
    </source>
</evidence>
<feature type="compositionally biased region" description="Basic and acidic residues" evidence="1">
    <location>
        <begin position="1"/>
        <end position="11"/>
    </location>
</feature>
<organism evidence="4">
    <name type="scientific">Hydatigena taeniaeformis</name>
    <name type="common">Feline tapeworm</name>
    <name type="synonym">Taenia taeniaeformis</name>
    <dbReference type="NCBI Taxonomy" id="6205"/>
    <lineage>
        <taxon>Eukaryota</taxon>
        <taxon>Metazoa</taxon>
        <taxon>Spiralia</taxon>
        <taxon>Lophotrochozoa</taxon>
        <taxon>Platyhelminthes</taxon>
        <taxon>Cestoda</taxon>
        <taxon>Eucestoda</taxon>
        <taxon>Cyclophyllidea</taxon>
        <taxon>Taeniidae</taxon>
        <taxon>Hydatigera</taxon>
    </lineage>
</organism>
<evidence type="ECO:0000256" key="1">
    <source>
        <dbReference type="SAM" id="MobiDB-lite"/>
    </source>
</evidence>
<evidence type="ECO:0000313" key="2">
    <source>
        <dbReference type="EMBL" id="VDM19785.1"/>
    </source>
</evidence>
<accession>A0A0R3WNN4</accession>
<dbReference type="AlphaFoldDB" id="A0A0R3WNN4"/>
<dbReference type="EMBL" id="UYWX01001000">
    <property type="protein sequence ID" value="VDM19785.1"/>
    <property type="molecule type" value="Genomic_DNA"/>
</dbReference>
<keyword evidence="3" id="KW-1185">Reference proteome</keyword>
<dbReference type="Proteomes" id="UP000274429">
    <property type="component" value="Unassembled WGS sequence"/>
</dbReference>
<dbReference type="WBParaSite" id="TTAC_0000237201-mRNA-1">
    <property type="protein sequence ID" value="TTAC_0000237201-mRNA-1"/>
    <property type="gene ID" value="TTAC_0000237201"/>
</dbReference>
<feature type="region of interest" description="Disordered" evidence="1">
    <location>
        <begin position="1"/>
        <end position="73"/>
    </location>
</feature>
<sequence>MQLMKGTDKLRGPSMPQKSEKQRFKGGSKPPVVTHTGCESTEVDVRDHLTRQDDNWKTPRARRVEEIEEENKL</sequence>
<protein>
    <submittedName>
        <fullName evidence="2 4">Uncharacterized protein</fullName>
    </submittedName>
</protein>
<proteinExistence type="predicted"/>
<name>A0A0R3WNN4_HYDTA</name>
<feature type="compositionally biased region" description="Basic and acidic residues" evidence="1">
    <location>
        <begin position="43"/>
        <end position="73"/>
    </location>
</feature>